<evidence type="ECO:0000259" key="1">
    <source>
        <dbReference type="Pfam" id="PF00144"/>
    </source>
</evidence>
<name>A0A829MHT5_9MYCO</name>
<protein>
    <submittedName>
        <fullName evidence="2">Beta-lactamase family protein</fullName>
    </submittedName>
</protein>
<dbReference type="InterPro" id="IPR012338">
    <property type="entry name" value="Beta-lactam/transpept-like"/>
</dbReference>
<dbReference type="PANTHER" id="PTHR43283">
    <property type="entry name" value="BETA-LACTAMASE-RELATED"/>
    <property type="match status" value="1"/>
</dbReference>
<gene>
    <name evidence="2" type="ORF">L833_1355</name>
</gene>
<dbReference type="InterPro" id="IPR050789">
    <property type="entry name" value="Diverse_Enzym_Activities"/>
</dbReference>
<dbReference type="PANTHER" id="PTHR43283:SF3">
    <property type="entry name" value="BETA-LACTAMASE FAMILY PROTEIN (AFU_ORTHOLOGUE AFUA_5G07500)"/>
    <property type="match status" value="1"/>
</dbReference>
<comment type="caution">
    <text evidence="2">The sequence shown here is derived from an EMBL/GenBank/DDBJ whole genome shotgun (WGS) entry which is preliminary data.</text>
</comment>
<reference evidence="2 3" key="1">
    <citation type="journal article" date="2014" name="Emerg. Infect. Dis.">
        <title>High-level Relatedness among Mycobacterium abscessus subsp. massiliense Strains from Widely Separated Outbreaks.</title>
        <authorList>
            <person name="Tettelin H."/>
            <person name="Davidson R.M."/>
            <person name="Agrawal S."/>
            <person name="Aitken M.L."/>
            <person name="Shallom S."/>
            <person name="Hasan N.A."/>
            <person name="Strong M."/>
            <person name="Nogueira de Moura V.C."/>
            <person name="De Groote M.A."/>
            <person name="Duarte R.S."/>
            <person name="Hine E."/>
            <person name="Parankush S."/>
            <person name="Su Q."/>
            <person name="Daugherty S.C."/>
            <person name="Fraser C.M."/>
            <person name="Brown-Elliott B.A."/>
            <person name="Wallace R.J.Jr."/>
            <person name="Holland S.M."/>
            <person name="Sampaio E.P."/>
            <person name="Olivier K.N."/>
            <person name="Jackson M."/>
            <person name="Zelazny A.M."/>
        </authorList>
    </citation>
    <scope>NUCLEOTIDE SEQUENCE [LARGE SCALE GENOMIC DNA]</scope>
    <source>
        <strain evidence="2 3">MAB_091912_2446</strain>
    </source>
</reference>
<dbReference type="Proteomes" id="UP000018502">
    <property type="component" value="Unassembled WGS sequence"/>
</dbReference>
<feature type="domain" description="Beta-lactamase-related" evidence="1">
    <location>
        <begin position="16"/>
        <end position="376"/>
    </location>
</feature>
<dbReference type="EMBL" id="AYTF01000001">
    <property type="protein sequence ID" value="ESV63976.1"/>
    <property type="molecule type" value="Genomic_DNA"/>
</dbReference>
<dbReference type="AlphaFoldDB" id="A0A829MHT5"/>
<sequence length="407" mass="43938">MMPELDSTFDAALAPIRAAVDDRILAGAVTLVWQGGHLRHLGATGYRDIDAGLSMAENTIFRIASMTKPIISAATMSLVDDGAIRLSDPITTWLPEFSDMRVLKDPEGPLDDTFRAPRLITVEDLLTHRSGLTYDFISTGPIARAYHPLHTAAFSEPDEWLAAIAALPLVYPPGERFHYSHSTDVLGLLIARAAGVPLNTLLRQRILDPLGMNDTDFFVPEHKTARLARLYGLGDDDTIVAADSGYLTAMPTSAPALCRGGGALASTAHDYLTFARALLGGGQADGVRILSPESTQALRTNRLTPAQRRLPSFGIPYWTGRGFGLGLSVVMDPNEAALFGPGGTGTFGWPGAFGTWWHADPKADAILMFLPQWRMPELDPKAALARTSTIRLQLLHVQFGQAVYAAL</sequence>
<organism evidence="2 3">
    <name type="scientific">Mycobacteroides abscessus MAB_091912_2446</name>
    <dbReference type="NCBI Taxonomy" id="1335414"/>
    <lineage>
        <taxon>Bacteria</taxon>
        <taxon>Bacillati</taxon>
        <taxon>Actinomycetota</taxon>
        <taxon>Actinomycetes</taxon>
        <taxon>Mycobacteriales</taxon>
        <taxon>Mycobacteriaceae</taxon>
        <taxon>Mycobacteroides</taxon>
        <taxon>Mycobacteroides abscessus</taxon>
    </lineage>
</organism>
<accession>A0A829MHT5</accession>
<dbReference type="Gene3D" id="3.40.710.10">
    <property type="entry name" value="DD-peptidase/beta-lactamase superfamily"/>
    <property type="match status" value="1"/>
</dbReference>
<evidence type="ECO:0000313" key="2">
    <source>
        <dbReference type="EMBL" id="ESV63976.1"/>
    </source>
</evidence>
<dbReference type="Pfam" id="PF00144">
    <property type="entry name" value="Beta-lactamase"/>
    <property type="match status" value="1"/>
</dbReference>
<dbReference type="InterPro" id="IPR001466">
    <property type="entry name" value="Beta-lactam-related"/>
</dbReference>
<proteinExistence type="predicted"/>
<dbReference type="SUPFAM" id="SSF56601">
    <property type="entry name" value="beta-lactamase/transpeptidase-like"/>
    <property type="match status" value="1"/>
</dbReference>
<evidence type="ECO:0000313" key="3">
    <source>
        <dbReference type="Proteomes" id="UP000018502"/>
    </source>
</evidence>